<dbReference type="Pfam" id="PF00106">
    <property type="entry name" value="adh_short"/>
    <property type="match status" value="1"/>
</dbReference>
<dbReference type="Proteomes" id="UP000003959">
    <property type="component" value="Unassembled WGS sequence"/>
</dbReference>
<dbReference type="PANTHER" id="PTHR44196">
    <property type="entry name" value="DEHYDROGENASE/REDUCTASE SDR FAMILY MEMBER 7B"/>
    <property type="match status" value="1"/>
</dbReference>
<evidence type="ECO:0000256" key="3">
    <source>
        <dbReference type="RuleBase" id="RU000363"/>
    </source>
</evidence>
<protein>
    <submittedName>
        <fullName evidence="4">Short-chain dehydrogenase</fullName>
    </submittedName>
</protein>
<dbReference type="GO" id="GO:0016020">
    <property type="term" value="C:membrane"/>
    <property type="evidence" value="ECO:0007669"/>
    <property type="project" value="TreeGrafter"/>
</dbReference>
<proteinExistence type="inferred from homology"/>
<dbReference type="EMBL" id="GL890825">
    <property type="protein sequence ID" value="EGJ34856.1"/>
    <property type="molecule type" value="Genomic_DNA"/>
</dbReference>
<keyword evidence="2" id="KW-0560">Oxidoreductase</keyword>
<organism evidence="4 5">
    <name type="scientific">Moorena producens 3L</name>
    <dbReference type="NCBI Taxonomy" id="489825"/>
    <lineage>
        <taxon>Bacteria</taxon>
        <taxon>Bacillati</taxon>
        <taxon>Cyanobacteriota</taxon>
        <taxon>Cyanophyceae</taxon>
        <taxon>Coleofasciculales</taxon>
        <taxon>Coleofasciculaceae</taxon>
        <taxon>Moorena</taxon>
    </lineage>
</organism>
<accession>F4XKK1</accession>
<name>F4XKK1_9CYAN</name>
<comment type="similarity">
    <text evidence="1 3">Belongs to the short-chain dehydrogenases/reductases (SDR) family.</text>
</comment>
<dbReference type="HOGENOM" id="CLU_1347645_0_0_3"/>
<dbReference type="InterPro" id="IPR036291">
    <property type="entry name" value="NAD(P)-bd_dom_sf"/>
</dbReference>
<sequence length="203" mass="22913">MSKEEIATNLMGMYTMTRLIGRRMAARREGTIVNVSSLMGKVAAPTMASYSATKFGIVGFTQALRGELAPQNIRVIALLPSLTDTDMARGLQLFRWVLPMTPQQVAKVLVAKLEKNSSEILVGWQSHLTVWCQRFFPSLRSKMLLIAAPLSRRKSFGEIANRQQTTSNRKGFWRKVLDFGFFRSSIQTFDQGFDQALKDKFPD</sequence>
<dbReference type="GO" id="GO:0016491">
    <property type="term" value="F:oxidoreductase activity"/>
    <property type="evidence" value="ECO:0007669"/>
    <property type="project" value="UniProtKB-KW"/>
</dbReference>
<dbReference type="PANTHER" id="PTHR44196:SF1">
    <property type="entry name" value="DEHYDROGENASE_REDUCTASE SDR FAMILY MEMBER 7B"/>
    <property type="match status" value="1"/>
</dbReference>
<keyword evidence="5" id="KW-1185">Reference proteome</keyword>
<evidence type="ECO:0000313" key="4">
    <source>
        <dbReference type="EMBL" id="EGJ34856.1"/>
    </source>
</evidence>
<dbReference type="CDD" id="cd05233">
    <property type="entry name" value="SDR_c"/>
    <property type="match status" value="1"/>
</dbReference>
<dbReference type="PRINTS" id="PR00080">
    <property type="entry name" value="SDRFAMILY"/>
</dbReference>
<dbReference type="RefSeq" id="WP_008178980.1">
    <property type="nucleotide sequence ID" value="NZ_MKZR01000001.1"/>
</dbReference>
<dbReference type="PROSITE" id="PS00061">
    <property type="entry name" value="ADH_SHORT"/>
    <property type="match status" value="1"/>
</dbReference>
<dbReference type="InterPro" id="IPR020904">
    <property type="entry name" value="Sc_DH/Rdtase_CS"/>
</dbReference>
<dbReference type="eggNOG" id="COG0300">
    <property type="taxonomic scope" value="Bacteria"/>
</dbReference>
<dbReference type="AlphaFoldDB" id="F4XKK1"/>
<evidence type="ECO:0000256" key="1">
    <source>
        <dbReference type="ARBA" id="ARBA00006484"/>
    </source>
</evidence>
<gene>
    <name evidence="4" type="ORF">LYNGBM3L_11520</name>
</gene>
<dbReference type="Gene3D" id="3.40.50.720">
    <property type="entry name" value="NAD(P)-binding Rossmann-like Domain"/>
    <property type="match status" value="1"/>
</dbReference>
<evidence type="ECO:0000256" key="2">
    <source>
        <dbReference type="ARBA" id="ARBA00023002"/>
    </source>
</evidence>
<dbReference type="PRINTS" id="PR00081">
    <property type="entry name" value="GDHRDH"/>
</dbReference>
<evidence type="ECO:0000313" key="5">
    <source>
        <dbReference type="Proteomes" id="UP000003959"/>
    </source>
</evidence>
<dbReference type="SUPFAM" id="SSF51735">
    <property type="entry name" value="NAD(P)-binding Rossmann-fold domains"/>
    <property type="match status" value="1"/>
</dbReference>
<reference evidence="5" key="1">
    <citation type="journal article" date="2011" name="Proc. Natl. Acad. Sci. U.S.A.">
        <title>Genomic insights into the physiology and ecology of the marine filamentous cyanobacterium Lyngbya majuscula.</title>
        <authorList>
            <person name="Jones A.C."/>
            <person name="Monroe E.A."/>
            <person name="Podell S."/>
            <person name="Hess W.R."/>
            <person name="Klages S."/>
            <person name="Esquenazi E."/>
            <person name="Niessen S."/>
            <person name="Hoover H."/>
            <person name="Rothmann M."/>
            <person name="Lasken R.S."/>
            <person name="Yates J.R.III."/>
            <person name="Reinhardt R."/>
            <person name="Kube M."/>
            <person name="Burkart M.D."/>
            <person name="Allen E.E."/>
            <person name="Dorrestein P.C."/>
            <person name="Gerwick W.H."/>
            <person name="Gerwick L."/>
        </authorList>
    </citation>
    <scope>NUCLEOTIDE SEQUENCE [LARGE SCALE GENOMIC DNA]</scope>
    <source>
        <strain evidence="5">3L</strain>
    </source>
</reference>
<dbReference type="InterPro" id="IPR002347">
    <property type="entry name" value="SDR_fam"/>
</dbReference>